<organism evidence="2 3">
    <name type="scientific">Herbiconiux daphne</name>
    <dbReference type="NCBI Taxonomy" id="2970914"/>
    <lineage>
        <taxon>Bacteria</taxon>
        <taxon>Bacillati</taxon>
        <taxon>Actinomycetota</taxon>
        <taxon>Actinomycetes</taxon>
        <taxon>Micrococcales</taxon>
        <taxon>Microbacteriaceae</taxon>
        <taxon>Herbiconiux</taxon>
    </lineage>
</organism>
<comment type="caution">
    <text evidence="2">The sequence shown here is derived from an EMBL/GenBank/DDBJ whole genome shotgun (WGS) entry which is preliminary data.</text>
</comment>
<feature type="region of interest" description="Disordered" evidence="1">
    <location>
        <begin position="1"/>
        <end position="97"/>
    </location>
</feature>
<dbReference type="RefSeq" id="WP_259541271.1">
    <property type="nucleotide sequence ID" value="NZ_JANLCJ010000010.1"/>
</dbReference>
<dbReference type="Proteomes" id="UP001165586">
    <property type="component" value="Unassembled WGS sequence"/>
</dbReference>
<evidence type="ECO:0000313" key="2">
    <source>
        <dbReference type="EMBL" id="MCS5735920.1"/>
    </source>
</evidence>
<gene>
    <name evidence="2" type="ORF">N1032_19450</name>
</gene>
<reference evidence="2" key="1">
    <citation type="submission" date="2022-08" db="EMBL/GenBank/DDBJ databases">
        <authorList>
            <person name="Deng Y."/>
            <person name="Han X.-F."/>
            <person name="Zhang Y.-Q."/>
        </authorList>
    </citation>
    <scope>NUCLEOTIDE SEQUENCE</scope>
    <source>
        <strain evidence="2">CPCC 203386</strain>
    </source>
</reference>
<name>A0ABT2H7L0_9MICO</name>
<accession>A0ABT2H7L0</accession>
<keyword evidence="3" id="KW-1185">Reference proteome</keyword>
<sequence>MSPAREAETASPRRNGLPTNTRTEPDGAAEGEQLRAAEATRGASPAREAKAASARLDGLPTNTRTEPEGAAEGQQRSRSGGHSWRLTRSGGQSGLRS</sequence>
<feature type="non-terminal residue" evidence="2">
    <location>
        <position position="97"/>
    </location>
</feature>
<evidence type="ECO:0000256" key="1">
    <source>
        <dbReference type="SAM" id="MobiDB-lite"/>
    </source>
</evidence>
<feature type="compositionally biased region" description="Low complexity" evidence="1">
    <location>
        <begin position="43"/>
        <end position="55"/>
    </location>
</feature>
<protein>
    <submittedName>
        <fullName evidence="2">Uncharacterized protein</fullName>
    </submittedName>
</protein>
<dbReference type="EMBL" id="JANLCJ010000010">
    <property type="protein sequence ID" value="MCS5735920.1"/>
    <property type="molecule type" value="Genomic_DNA"/>
</dbReference>
<evidence type="ECO:0000313" key="3">
    <source>
        <dbReference type="Proteomes" id="UP001165586"/>
    </source>
</evidence>
<proteinExistence type="predicted"/>